<proteinExistence type="predicted"/>
<dbReference type="Gene3D" id="3.90.550.10">
    <property type="entry name" value="Spore Coat Polysaccharide Biosynthesis Protein SpsA, Chain A"/>
    <property type="match status" value="1"/>
</dbReference>
<dbReference type="InterPro" id="IPR001173">
    <property type="entry name" value="Glyco_trans_2-like"/>
</dbReference>
<evidence type="ECO:0000313" key="9">
    <source>
        <dbReference type="EMBL" id="MCM2437289.1"/>
    </source>
</evidence>
<dbReference type="InterPro" id="IPR029044">
    <property type="entry name" value="Nucleotide-diphossugar_trans"/>
</dbReference>
<evidence type="ECO:0000256" key="5">
    <source>
        <dbReference type="ARBA" id="ARBA00022989"/>
    </source>
</evidence>
<comment type="subcellular location">
    <subcellularLocation>
        <location evidence="1">Membrane</location>
        <topology evidence="1">Multi-pass membrane protein</topology>
    </subcellularLocation>
</comment>
<dbReference type="SUPFAM" id="SSF53448">
    <property type="entry name" value="Nucleotide-diphospho-sugar transferases"/>
    <property type="match status" value="1"/>
</dbReference>
<gene>
    <name evidence="9" type="ORF">KAK10_05120</name>
</gene>
<keyword evidence="5 7" id="KW-1133">Transmembrane helix</keyword>
<reference evidence="9" key="1">
    <citation type="submission" date="2021-04" db="EMBL/GenBank/DDBJ databases">
        <title>Taxonomic assessment of Weissella genus.</title>
        <authorList>
            <person name="Fanelli F."/>
            <person name="Chieffi D."/>
            <person name="Dell'Aquila A."/>
            <person name="Gyu-Sung C."/>
            <person name="Franz C.M.A.P."/>
            <person name="Fusco V."/>
        </authorList>
    </citation>
    <scope>NUCLEOTIDE SEQUENCE</scope>
    <source>
        <strain evidence="9">LMG 25373</strain>
    </source>
</reference>
<dbReference type="EMBL" id="JAGMVS010000062">
    <property type="protein sequence ID" value="MCM2437289.1"/>
    <property type="molecule type" value="Genomic_DNA"/>
</dbReference>
<dbReference type="RefSeq" id="WP_205142850.1">
    <property type="nucleotide sequence ID" value="NZ_JAFBDN010000001.1"/>
</dbReference>
<protein>
    <submittedName>
        <fullName evidence="9">Glycosyltransferase family 2 protein</fullName>
    </submittedName>
</protein>
<keyword evidence="4 7" id="KW-0812">Transmembrane</keyword>
<dbReference type="Proteomes" id="UP001057481">
    <property type="component" value="Unassembled WGS sequence"/>
</dbReference>
<organism evidence="9 10">
    <name type="scientific">Periweissella beninensis</name>
    <dbReference type="NCBI Taxonomy" id="504936"/>
    <lineage>
        <taxon>Bacteria</taxon>
        <taxon>Bacillati</taxon>
        <taxon>Bacillota</taxon>
        <taxon>Bacilli</taxon>
        <taxon>Lactobacillales</taxon>
        <taxon>Lactobacillaceae</taxon>
        <taxon>Periweissella</taxon>
    </lineage>
</organism>
<keyword evidence="6 7" id="KW-0472">Membrane</keyword>
<evidence type="ECO:0000256" key="1">
    <source>
        <dbReference type="ARBA" id="ARBA00004141"/>
    </source>
</evidence>
<evidence type="ECO:0000256" key="3">
    <source>
        <dbReference type="ARBA" id="ARBA00022679"/>
    </source>
</evidence>
<feature type="domain" description="Glycosyltransferase 2-like" evidence="8">
    <location>
        <begin position="8"/>
        <end position="178"/>
    </location>
</feature>
<name>A0ABT0VK50_9LACO</name>
<dbReference type="Pfam" id="PF00535">
    <property type="entry name" value="Glycos_transf_2"/>
    <property type="match status" value="1"/>
</dbReference>
<keyword evidence="10" id="KW-1185">Reference proteome</keyword>
<dbReference type="CDD" id="cd04187">
    <property type="entry name" value="DPM1_like_bac"/>
    <property type="match status" value="1"/>
</dbReference>
<sequence length="318" mass="35986">MNELKSLTIVVPVYNEEEVILTSAEIIYQKLMLLIKQNKISQNSEVVFVNDGSKDTTWELVSTLSQRNKQLQGINLSRNFGHQNALLAGLTSVVVTSDFIITIDADLQDDVNLIDQMVDEALAGNEIVYGVRNNRDSDTWFKKHTAETFYRLMAKMGVNIVPNHADYRLMSQRAVQELLKYQETNLFLRGVIPLLGFKTTKVYYTRQERSAGVSKYPLPKMLKFAWDGITSFSVAPIRIILLLGIITVISALLVFSYSLIEHLLGNTTSGWPSLIISIWLIGGIQLISISVIGEYIGKIFNEVKHRPRFTIQENTLEQ</sequence>
<feature type="transmembrane region" description="Helical" evidence="7">
    <location>
        <begin position="239"/>
        <end position="260"/>
    </location>
</feature>
<dbReference type="InterPro" id="IPR050256">
    <property type="entry name" value="Glycosyltransferase_2"/>
</dbReference>
<keyword evidence="2" id="KW-0328">Glycosyltransferase</keyword>
<accession>A0ABT0VK50</accession>
<evidence type="ECO:0000256" key="6">
    <source>
        <dbReference type="ARBA" id="ARBA00023136"/>
    </source>
</evidence>
<dbReference type="PANTHER" id="PTHR48090">
    <property type="entry name" value="UNDECAPRENYL-PHOSPHATE 4-DEOXY-4-FORMAMIDO-L-ARABINOSE TRANSFERASE-RELATED"/>
    <property type="match status" value="1"/>
</dbReference>
<evidence type="ECO:0000256" key="4">
    <source>
        <dbReference type="ARBA" id="ARBA00022692"/>
    </source>
</evidence>
<comment type="caution">
    <text evidence="9">The sequence shown here is derived from an EMBL/GenBank/DDBJ whole genome shotgun (WGS) entry which is preliminary data.</text>
</comment>
<keyword evidence="3" id="KW-0808">Transferase</keyword>
<feature type="transmembrane region" description="Helical" evidence="7">
    <location>
        <begin position="272"/>
        <end position="296"/>
    </location>
</feature>
<evidence type="ECO:0000259" key="8">
    <source>
        <dbReference type="Pfam" id="PF00535"/>
    </source>
</evidence>
<dbReference type="PANTHER" id="PTHR48090:SF1">
    <property type="entry name" value="PROPHAGE BACTOPRENOL GLUCOSYL TRANSFERASE HOMOLOG"/>
    <property type="match status" value="1"/>
</dbReference>
<evidence type="ECO:0000256" key="2">
    <source>
        <dbReference type="ARBA" id="ARBA00022676"/>
    </source>
</evidence>
<evidence type="ECO:0000256" key="7">
    <source>
        <dbReference type="SAM" id="Phobius"/>
    </source>
</evidence>
<evidence type="ECO:0000313" key="10">
    <source>
        <dbReference type="Proteomes" id="UP001057481"/>
    </source>
</evidence>